<dbReference type="InterPro" id="IPR004358">
    <property type="entry name" value="Sig_transdc_His_kin-like_C"/>
</dbReference>
<comment type="catalytic activity">
    <reaction evidence="1">
        <text>ATP + protein L-histidine = ADP + protein N-phospho-L-histidine.</text>
        <dbReference type="EC" id="2.7.13.3"/>
    </reaction>
</comment>
<dbReference type="InterPro" id="IPR035965">
    <property type="entry name" value="PAS-like_dom_sf"/>
</dbReference>
<dbReference type="InterPro" id="IPR036097">
    <property type="entry name" value="HisK_dim/P_sf"/>
</dbReference>
<evidence type="ECO:0000259" key="7">
    <source>
        <dbReference type="PROSITE" id="PS50112"/>
    </source>
</evidence>
<dbReference type="RefSeq" id="WP_191100227.1">
    <property type="nucleotide sequence ID" value="NZ_JACXXF010000006.1"/>
</dbReference>
<dbReference type="Gene3D" id="3.30.450.20">
    <property type="entry name" value="PAS domain"/>
    <property type="match status" value="2"/>
</dbReference>
<dbReference type="SMART" id="SM00091">
    <property type="entry name" value="PAS"/>
    <property type="match status" value="1"/>
</dbReference>
<dbReference type="SUPFAM" id="SSF47384">
    <property type="entry name" value="Homodimeric domain of signal transducing histidine kinase"/>
    <property type="match status" value="1"/>
</dbReference>
<dbReference type="InterPro" id="IPR001610">
    <property type="entry name" value="PAC"/>
</dbReference>
<dbReference type="PROSITE" id="PS50109">
    <property type="entry name" value="HIS_KIN"/>
    <property type="match status" value="1"/>
</dbReference>
<keyword evidence="4" id="KW-0808">Transferase</keyword>
<dbReference type="PANTHER" id="PTHR43304:SF1">
    <property type="entry name" value="PAC DOMAIN-CONTAINING PROTEIN"/>
    <property type="match status" value="1"/>
</dbReference>
<keyword evidence="5" id="KW-0418">Kinase</keyword>
<dbReference type="PROSITE" id="PS50113">
    <property type="entry name" value="PAC"/>
    <property type="match status" value="2"/>
</dbReference>
<dbReference type="PANTHER" id="PTHR43304">
    <property type="entry name" value="PHYTOCHROME-LIKE PROTEIN CPH1"/>
    <property type="match status" value="1"/>
</dbReference>
<dbReference type="SUPFAM" id="SSF55785">
    <property type="entry name" value="PYP-like sensor domain (PAS domain)"/>
    <property type="match status" value="2"/>
</dbReference>
<dbReference type="SMART" id="SM00387">
    <property type="entry name" value="HATPase_c"/>
    <property type="match status" value="1"/>
</dbReference>
<dbReference type="Gene3D" id="3.30.565.10">
    <property type="entry name" value="Histidine kinase-like ATPase, C-terminal domain"/>
    <property type="match status" value="1"/>
</dbReference>
<dbReference type="InterPro" id="IPR052162">
    <property type="entry name" value="Sensor_kinase/Photoreceptor"/>
</dbReference>
<dbReference type="SMART" id="SM00086">
    <property type="entry name" value="PAC"/>
    <property type="match status" value="2"/>
</dbReference>
<dbReference type="CDD" id="cd00130">
    <property type="entry name" value="PAS"/>
    <property type="match status" value="1"/>
</dbReference>
<dbReference type="Proteomes" id="UP000627521">
    <property type="component" value="Unassembled WGS sequence"/>
</dbReference>
<feature type="domain" description="PAC" evidence="8">
    <location>
        <begin position="94"/>
        <end position="145"/>
    </location>
</feature>
<dbReference type="Gene3D" id="1.10.287.130">
    <property type="match status" value="1"/>
</dbReference>
<dbReference type="EC" id="2.7.13.3" evidence="2"/>
<keyword evidence="3" id="KW-0597">Phosphoprotein</keyword>
<dbReference type="InterPro" id="IPR003594">
    <property type="entry name" value="HATPase_dom"/>
</dbReference>
<dbReference type="InterPro" id="IPR036890">
    <property type="entry name" value="HATPase_C_sf"/>
</dbReference>
<dbReference type="PRINTS" id="PR00344">
    <property type="entry name" value="BCTRLSENSOR"/>
</dbReference>
<dbReference type="Pfam" id="PF02518">
    <property type="entry name" value="HATPase_c"/>
    <property type="match status" value="1"/>
</dbReference>
<protein>
    <recommendedName>
        <fullName evidence="2">histidine kinase</fullName>
        <ecNumber evidence="2">2.7.13.3</ecNumber>
    </recommendedName>
</protein>
<evidence type="ECO:0000313" key="9">
    <source>
        <dbReference type="EMBL" id="MBD3864087.1"/>
    </source>
</evidence>
<feature type="domain" description="PAS" evidence="7">
    <location>
        <begin position="146"/>
        <end position="216"/>
    </location>
</feature>
<evidence type="ECO:0000256" key="5">
    <source>
        <dbReference type="ARBA" id="ARBA00022777"/>
    </source>
</evidence>
<evidence type="ECO:0000259" key="6">
    <source>
        <dbReference type="PROSITE" id="PS50109"/>
    </source>
</evidence>
<evidence type="ECO:0000256" key="3">
    <source>
        <dbReference type="ARBA" id="ARBA00022553"/>
    </source>
</evidence>
<dbReference type="EMBL" id="JACXXH010000006">
    <property type="protein sequence ID" value="MBD3864087.1"/>
    <property type="molecule type" value="Genomic_DNA"/>
</dbReference>
<feature type="domain" description="PAC" evidence="8">
    <location>
        <begin position="220"/>
        <end position="272"/>
    </location>
</feature>
<evidence type="ECO:0000256" key="2">
    <source>
        <dbReference type="ARBA" id="ARBA00012438"/>
    </source>
</evidence>
<dbReference type="InterPro" id="IPR000700">
    <property type="entry name" value="PAS-assoc_C"/>
</dbReference>
<dbReference type="InterPro" id="IPR005467">
    <property type="entry name" value="His_kinase_dom"/>
</dbReference>
<dbReference type="SUPFAM" id="SSF55874">
    <property type="entry name" value="ATPase domain of HSP90 chaperone/DNA topoisomerase II/histidine kinase"/>
    <property type="match status" value="1"/>
</dbReference>
<keyword evidence="10" id="KW-1185">Reference proteome</keyword>
<dbReference type="Pfam" id="PF13426">
    <property type="entry name" value="PAS_9"/>
    <property type="match status" value="2"/>
</dbReference>
<reference evidence="9 10" key="1">
    <citation type="submission" date="2020-09" db="EMBL/GenBank/DDBJ databases">
        <title>Bacillus nautilus sp. nov., Chryseoglobus crepusculi sp. nov, and Psychrobacter noctis sp. nov., isolated from deep-sea sponges from the equatorial Atlantic.</title>
        <authorList>
            <person name="Stennett H.L."/>
            <person name="Williams S.E."/>
        </authorList>
    </citation>
    <scope>NUCLEOTIDE SEQUENCE [LARGE SCALE GENOMIC DNA]</scope>
    <source>
        <strain evidence="9 10">28M-24</strain>
    </source>
</reference>
<gene>
    <name evidence="9" type="ORF">IEG06_11550</name>
</gene>
<evidence type="ECO:0000256" key="1">
    <source>
        <dbReference type="ARBA" id="ARBA00000085"/>
    </source>
</evidence>
<comment type="caution">
    <text evidence="9">The sequence shown here is derived from an EMBL/GenBank/DDBJ whole genome shotgun (WGS) entry which is preliminary data.</text>
</comment>
<evidence type="ECO:0000256" key="4">
    <source>
        <dbReference type="ARBA" id="ARBA00022679"/>
    </source>
</evidence>
<evidence type="ECO:0000313" key="10">
    <source>
        <dbReference type="Proteomes" id="UP000627521"/>
    </source>
</evidence>
<dbReference type="NCBIfam" id="TIGR00229">
    <property type="entry name" value="sensory_box"/>
    <property type="match status" value="1"/>
</dbReference>
<name>A0ABR8M1H2_9FLAO</name>
<feature type="domain" description="Histidine kinase" evidence="6">
    <location>
        <begin position="290"/>
        <end position="503"/>
    </location>
</feature>
<dbReference type="PROSITE" id="PS50112">
    <property type="entry name" value="PAS"/>
    <property type="match status" value="1"/>
</dbReference>
<dbReference type="CDD" id="cd00075">
    <property type="entry name" value="HATPase"/>
    <property type="match status" value="1"/>
</dbReference>
<dbReference type="InterPro" id="IPR000014">
    <property type="entry name" value="PAS"/>
</dbReference>
<organism evidence="9 10">
    <name type="scientific">Olleya marilimosa</name>
    <dbReference type="NCBI Taxonomy" id="272164"/>
    <lineage>
        <taxon>Bacteria</taxon>
        <taxon>Pseudomonadati</taxon>
        <taxon>Bacteroidota</taxon>
        <taxon>Flavobacteriia</taxon>
        <taxon>Flavobacteriales</taxon>
        <taxon>Flavobacteriaceae</taxon>
    </lineage>
</organism>
<evidence type="ECO:0000259" key="8">
    <source>
        <dbReference type="PROSITE" id="PS50113"/>
    </source>
</evidence>
<proteinExistence type="predicted"/>
<accession>A0ABR8M1H2</accession>
<sequence>MKELYNQLFQNHVTKNNVSYTYMDSIQRDIAIGSWEVNLQNNEVTWSAMTKTIHEVEQDYNPSLEEGINFFLEGYDRELMSILFNRAVNKQEPYDNEVQLKTAKNNIKWVRIVAYPVIKNDATQKVIGVIQDITEKNKTLLDLKLKEELIRTTFDNAPNAMALVSLDGQILTSNKSFSDYLGYTKEELIGFPINTLSHSEDIDVIPQNIKDLIAGKSNKFQCEKRYIRKDKSIIHCLLSVSILRDENFKPVHFISHIIDITKRTIANKKVETLLKTTKLQNERLLNFAHIVSHNLRSHSGNIQMLLDLMYSETPEATNNEYVPLILEAVHQLSETIDNLNQVSTINDNKEQDLQRCNLLDFTNKAISNFSAEIKETKAIININIEQDIYVLAIPAYLDSLLFNFISNALKYKQDHIPPEITLSAEQSNKFIKIEIEDNGLGINLDLHKDKIFGLYKTFHNHKEAKGLGLYITKNQIEAMQGKVKVKSKINKGTIFSIYLKYETN</sequence>